<dbReference type="InterPro" id="IPR000719">
    <property type="entry name" value="Prot_kinase_dom"/>
</dbReference>
<dbReference type="InterPro" id="IPR008271">
    <property type="entry name" value="Ser/Thr_kinase_AS"/>
</dbReference>
<sequence>MGNKSSKKTKSSTPQEIVKFDDFEILRAIGRGSFGKVCLVERRDNDQLFAMKYVNKEACIRNEAVKNVVAEVELLQNLDHPFIVSLWFTFQDSEDLFIILEPLLGGDLRYHLCNGYSKFHEDSVAPLLIEIASALDYLRTKNIVHRDVKPENILLDEMGHAHLTDFNIAIQLSGPDGTTNGLSGTKPYMAPEVFNAGVNPSKGYSFAVDWWSLGVTIFEIIAGHRPVEIHSRTSLSAIISLINEDRIKYPSSWSHSFIKCISNLLSLSPTKRTSNYTTLLRSSYLHSIQIDSSKTTPNSFVPDKTGLNCDPTYELEEMIIESKPLHKKKKRLQREKSKLLLSASSTNRMTSSFHSHDSMTWNDFREFPTYNREWERYQLHLAEKERLWEEELKKLMDTSSAVAVATVNTHTKT</sequence>
<evidence type="ECO:0000313" key="9">
    <source>
        <dbReference type="EMBL" id="CDW23919.1"/>
    </source>
</evidence>
<accession>A0A0K2TD00</accession>
<keyword evidence="5 6" id="KW-0067">ATP-binding</keyword>
<protein>
    <submittedName>
        <fullName evidence="9">Serine/threonineprotein kinase 32Clike [Takifugu rubripes]</fullName>
    </submittedName>
</protein>
<evidence type="ECO:0000256" key="5">
    <source>
        <dbReference type="ARBA" id="ARBA00022840"/>
    </source>
</evidence>
<dbReference type="SMART" id="SM00220">
    <property type="entry name" value="S_TKc"/>
    <property type="match status" value="1"/>
</dbReference>
<dbReference type="GO" id="GO:0004703">
    <property type="term" value="F:G protein-coupled receptor kinase activity"/>
    <property type="evidence" value="ECO:0007669"/>
    <property type="project" value="TreeGrafter"/>
</dbReference>
<dbReference type="AlphaFoldDB" id="A0A0K2TD00"/>
<keyword evidence="1 7" id="KW-0723">Serine/threonine-protein kinase</keyword>
<dbReference type="GO" id="GO:0001664">
    <property type="term" value="F:G protein-coupled receptor binding"/>
    <property type="evidence" value="ECO:0007669"/>
    <property type="project" value="TreeGrafter"/>
</dbReference>
<organism evidence="9">
    <name type="scientific">Lepeophtheirus salmonis</name>
    <name type="common">Salmon louse</name>
    <name type="synonym">Caligus salmonis</name>
    <dbReference type="NCBI Taxonomy" id="72036"/>
    <lineage>
        <taxon>Eukaryota</taxon>
        <taxon>Metazoa</taxon>
        <taxon>Ecdysozoa</taxon>
        <taxon>Arthropoda</taxon>
        <taxon>Crustacea</taxon>
        <taxon>Multicrustacea</taxon>
        <taxon>Hexanauplia</taxon>
        <taxon>Copepoda</taxon>
        <taxon>Siphonostomatoida</taxon>
        <taxon>Caligidae</taxon>
        <taxon>Lepeophtheirus</taxon>
    </lineage>
</organism>
<dbReference type="GO" id="GO:0009966">
    <property type="term" value="P:regulation of signal transduction"/>
    <property type="evidence" value="ECO:0007669"/>
    <property type="project" value="TreeGrafter"/>
</dbReference>
<evidence type="ECO:0000256" key="6">
    <source>
        <dbReference type="PROSITE-ProRule" id="PRU10141"/>
    </source>
</evidence>
<dbReference type="PROSITE" id="PS50011">
    <property type="entry name" value="PROTEIN_KINASE_DOM"/>
    <property type="match status" value="1"/>
</dbReference>
<dbReference type="GO" id="GO:0005524">
    <property type="term" value="F:ATP binding"/>
    <property type="evidence" value="ECO:0007669"/>
    <property type="project" value="UniProtKB-UniRule"/>
</dbReference>
<dbReference type="Pfam" id="PF00069">
    <property type="entry name" value="Pkinase"/>
    <property type="match status" value="1"/>
</dbReference>
<dbReference type="OrthoDB" id="6360706at2759"/>
<dbReference type="GeneID" id="121124652"/>
<feature type="domain" description="Protein kinase" evidence="8">
    <location>
        <begin position="23"/>
        <end position="285"/>
    </location>
</feature>
<dbReference type="InterPro" id="IPR011009">
    <property type="entry name" value="Kinase-like_dom_sf"/>
</dbReference>
<reference evidence="9" key="1">
    <citation type="submission" date="2014-05" db="EMBL/GenBank/DDBJ databases">
        <authorList>
            <person name="Chronopoulou M."/>
        </authorList>
    </citation>
    <scope>NUCLEOTIDE SEQUENCE</scope>
    <source>
        <tissue evidence="9">Whole organism</tissue>
    </source>
</reference>
<dbReference type="GO" id="GO:0007186">
    <property type="term" value="P:G protein-coupled receptor signaling pathway"/>
    <property type="evidence" value="ECO:0007669"/>
    <property type="project" value="TreeGrafter"/>
</dbReference>
<dbReference type="PANTHER" id="PTHR24355">
    <property type="entry name" value="G PROTEIN-COUPLED RECEPTOR KINASE/RIBOSOMAL PROTEIN S6 KINASE"/>
    <property type="match status" value="1"/>
</dbReference>
<dbReference type="SUPFAM" id="SSF56112">
    <property type="entry name" value="Protein kinase-like (PK-like)"/>
    <property type="match status" value="1"/>
</dbReference>
<dbReference type="EMBL" id="HACA01006558">
    <property type="protein sequence ID" value="CDW23919.1"/>
    <property type="molecule type" value="Transcribed_RNA"/>
</dbReference>
<comment type="similarity">
    <text evidence="7">Belongs to the protein kinase superfamily.</text>
</comment>
<name>A0A0K2TD00_LEPSM</name>
<dbReference type="Gene3D" id="3.30.200.20">
    <property type="entry name" value="Phosphorylase Kinase, domain 1"/>
    <property type="match status" value="1"/>
</dbReference>
<dbReference type="RefSeq" id="XP_040575767.1">
    <property type="nucleotide sequence ID" value="XM_040719833.2"/>
</dbReference>
<dbReference type="PROSITE" id="PS00107">
    <property type="entry name" value="PROTEIN_KINASE_ATP"/>
    <property type="match status" value="1"/>
</dbReference>
<dbReference type="Gene3D" id="1.10.510.10">
    <property type="entry name" value="Transferase(Phosphotransferase) domain 1"/>
    <property type="match status" value="1"/>
</dbReference>
<keyword evidence="4 9" id="KW-0418">Kinase</keyword>
<keyword evidence="3 6" id="KW-0547">Nucleotide-binding</keyword>
<dbReference type="KEGG" id="lsm:121124652"/>
<dbReference type="PANTHER" id="PTHR24355:SF30">
    <property type="entry name" value="SERINE_THREONINE-PROTEIN KINASE 32B ISOFORM X1"/>
    <property type="match status" value="1"/>
</dbReference>
<evidence type="ECO:0000256" key="1">
    <source>
        <dbReference type="ARBA" id="ARBA00022527"/>
    </source>
</evidence>
<dbReference type="FunFam" id="3.30.200.20:FF:000042">
    <property type="entry name" value="Aurora kinase A"/>
    <property type="match status" value="1"/>
</dbReference>
<evidence type="ECO:0000256" key="3">
    <source>
        <dbReference type="ARBA" id="ARBA00022741"/>
    </source>
</evidence>
<evidence type="ECO:0000256" key="7">
    <source>
        <dbReference type="RuleBase" id="RU000304"/>
    </source>
</evidence>
<dbReference type="PROSITE" id="PS00108">
    <property type="entry name" value="PROTEIN_KINASE_ST"/>
    <property type="match status" value="1"/>
</dbReference>
<proteinExistence type="inferred from homology"/>
<dbReference type="InterPro" id="IPR017441">
    <property type="entry name" value="Protein_kinase_ATP_BS"/>
</dbReference>
<evidence type="ECO:0000259" key="8">
    <source>
        <dbReference type="PROSITE" id="PS50011"/>
    </source>
</evidence>
<evidence type="ECO:0000256" key="4">
    <source>
        <dbReference type="ARBA" id="ARBA00022777"/>
    </source>
</evidence>
<keyword evidence="2" id="KW-0808">Transferase</keyword>
<evidence type="ECO:0000256" key="2">
    <source>
        <dbReference type="ARBA" id="ARBA00022679"/>
    </source>
</evidence>
<feature type="binding site" evidence="6">
    <location>
        <position position="52"/>
    </location>
    <ligand>
        <name>ATP</name>
        <dbReference type="ChEBI" id="CHEBI:30616"/>
    </ligand>
</feature>